<proteinExistence type="predicted"/>
<keyword evidence="2" id="KW-1133">Transmembrane helix</keyword>
<dbReference type="Proteomes" id="UP000707451">
    <property type="component" value="Unassembled WGS sequence"/>
</dbReference>
<organism evidence="4 5">
    <name type="scientific">Linnemannia hyalina</name>
    <dbReference type="NCBI Taxonomy" id="64524"/>
    <lineage>
        <taxon>Eukaryota</taxon>
        <taxon>Fungi</taxon>
        <taxon>Fungi incertae sedis</taxon>
        <taxon>Mucoromycota</taxon>
        <taxon>Mortierellomycotina</taxon>
        <taxon>Mortierellomycetes</taxon>
        <taxon>Mortierellales</taxon>
        <taxon>Mortierellaceae</taxon>
        <taxon>Linnemannia</taxon>
    </lineage>
</organism>
<dbReference type="Gene3D" id="3.20.20.140">
    <property type="entry name" value="Metal-dependent hydrolases"/>
    <property type="match status" value="1"/>
</dbReference>
<evidence type="ECO:0000256" key="2">
    <source>
        <dbReference type="SAM" id="Phobius"/>
    </source>
</evidence>
<feature type="compositionally biased region" description="Low complexity" evidence="1">
    <location>
        <begin position="115"/>
        <end position="141"/>
    </location>
</feature>
<keyword evidence="2" id="KW-0812">Transmembrane</keyword>
<dbReference type="GO" id="GO:0004534">
    <property type="term" value="F:5'-3' RNA exonuclease activity"/>
    <property type="evidence" value="ECO:0007669"/>
    <property type="project" value="TreeGrafter"/>
</dbReference>
<accession>A0A9P8BNV4</accession>
<dbReference type="EMBL" id="JAHRHY010000019">
    <property type="protein sequence ID" value="KAG9062453.1"/>
    <property type="molecule type" value="Genomic_DNA"/>
</dbReference>
<gene>
    <name evidence="4" type="ORF">KI688_005368</name>
</gene>
<dbReference type="GO" id="GO:0035312">
    <property type="term" value="F:5'-3' DNA exonuclease activity"/>
    <property type="evidence" value="ECO:0007669"/>
    <property type="project" value="TreeGrafter"/>
</dbReference>
<dbReference type="InterPro" id="IPR052018">
    <property type="entry name" value="PHP_domain"/>
</dbReference>
<reference evidence="4" key="1">
    <citation type="submission" date="2021-06" db="EMBL/GenBank/DDBJ databases">
        <title>Genome Sequence of Mortierella hyaline Strain SCG-10, a Cold-Adapted, Nitrate-Reducing Fungus Isolated from Soil in Minnesota, USA.</title>
        <authorList>
            <person name="Aldossari N."/>
        </authorList>
    </citation>
    <scope>NUCLEOTIDE SEQUENCE</scope>
    <source>
        <strain evidence="4">SCG-10</strain>
    </source>
</reference>
<keyword evidence="5" id="KW-1185">Reference proteome</keyword>
<feature type="compositionally biased region" description="Polar residues" evidence="1">
    <location>
        <begin position="19"/>
        <end position="43"/>
    </location>
</feature>
<evidence type="ECO:0000259" key="3">
    <source>
        <dbReference type="SMART" id="SM00481"/>
    </source>
</evidence>
<dbReference type="SMART" id="SM00481">
    <property type="entry name" value="POLIIIAc"/>
    <property type="match status" value="1"/>
</dbReference>
<dbReference type="PANTHER" id="PTHR42924:SF3">
    <property type="entry name" value="POLYMERASE_HISTIDINOL PHOSPHATASE N-TERMINAL DOMAIN-CONTAINING PROTEIN"/>
    <property type="match status" value="1"/>
</dbReference>
<sequence>MASSSRDGPHLGDNILLLPSSQAATPSVTTASSLQDDTSLNSPPFNPVHAQNHPTFHSNNINNSTPSPSAQPSVTQQQPVISFSPLRSTSSISSRSSTSSSSIGRSGGRHGPFPSAAGTSAAATTQPTTAANSSVSATAHAGEGVNSGRGRPAKDSPYSANREHGSKASQLLYTYILTPFQSLQLYLTTPTRDREASASTYHPAVRKLPPWLLPHYRGRKPVIRSTVLRPLCRMLLLIVILAVLIVSTLFYSFRKGQPELSDYRALTEFNWTPINPRSYLSPMNTSFGENYDVLLDGHSHSRYSDGRMSSETLLKWHIANGYNAVIVSDHNTINGGLAALKVAESEEYAGKITVIPAMELTTCRLHMNLIGINETIDFAIKKWPSDDELRQTIARAHELGGLAIINHIPWSNTTEYGYELPRMQNHPSRELLVDMGIDGFEIANGGTLDTISLKFIQDNNLILITGTDVHYPDSSAFSWTILNTNGNRTIDNIMAQLKARRTSFLFDPTGTQPLAYPPENPVYYKTAPPTLLGQYFQMFWIEQTGMYSFSPTGGFCHEEYVTIRWKLIGYFIAWVLVGFLLFEAARLVIVGCCWGPFIRRRRYLRKKKRLEEEEGLVVTGSGLDVDAGRHELEEQQQQV</sequence>
<dbReference type="SUPFAM" id="SSF89550">
    <property type="entry name" value="PHP domain-like"/>
    <property type="match status" value="1"/>
</dbReference>
<dbReference type="InterPro" id="IPR003141">
    <property type="entry name" value="Pol/His_phosphatase_N"/>
</dbReference>
<dbReference type="AlphaFoldDB" id="A0A9P8BNV4"/>
<feature type="compositionally biased region" description="Polar residues" evidence="1">
    <location>
        <begin position="70"/>
        <end position="81"/>
    </location>
</feature>
<feature type="transmembrane region" description="Helical" evidence="2">
    <location>
        <begin position="571"/>
        <end position="598"/>
    </location>
</feature>
<name>A0A9P8BNV4_9FUNG</name>
<feature type="transmembrane region" description="Helical" evidence="2">
    <location>
        <begin position="234"/>
        <end position="253"/>
    </location>
</feature>
<keyword evidence="2" id="KW-0472">Membrane</keyword>
<comment type="caution">
    <text evidence="4">The sequence shown here is derived from an EMBL/GenBank/DDBJ whole genome shotgun (WGS) entry which is preliminary data.</text>
</comment>
<feature type="domain" description="Polymerase/histidinol phosphatase N-terminal" evidence="3">
    <location>
        <begin position="295"/>
        <end position="364"/>
    </location>
</feature>
<feature type="region of interest" description="Disordered" evidence="1">
    <location>
        <begin position="1"/>
        <end position="164"/>
    </location>
</feature>
<protein>
    <recommendedName>
        <fullName evidence="3">Polymerase/histidinol phosphatase N-terminal domain-containing protein</fullName>
    </recommendedName>
</protein>
<dbReference type="OrthoDB" id="16564at2759"/>
<dbReference type="PANTHER" id="PTHR42924">
    <property type="entry name" value="EXONUCLEASE"/>
    <property type="match status" value="1"/>
</dbReference>
<evidence type="ECO:0000256" key="1">
    <source>
        <dbReference type="SAM" id="MobiDB-lite"/>
    </source>
</evidence>
<evidence type="ECO:0000313" key="5">
    <source>
        <dbReference type="Proteomes" id="UP000707451"/>
    </source>
</evidence>
<feature type="compositionally biased region" description="Low complexity" evidence="1">
    <location>
        <begin position="87"/>
        <end position="104"/>
    </location>
</feature>
<feature type="compositionally biased region" description="Low complexity" evidence="1">
    <location>
        <begin position="58"/>
        <end position="68"/>
    </location>
</feature>
<evidence type="ECO:0000313" key="4">
    <source>
        <dbReference type="EMBL" id="KAG9062453.1"/>
    </source>
</evidence>
<dbReference type="InterPro" id="IPR016195">
    <property type="entry name" value="Pol/histidinol_Pase-like"/>
</dbReference>